<dbReference type="PANTHER" id="PTHR43775:SF37">
    <property type="entry name" value="SI:DKEY-61P9.11"/>
    <property type="match status" value="1"/>
</dbReference>
<dbReference type="GO" id="GO:0004315">
    <property type="term" value="F:3-oxoacyl-[acyl-carrier-protein] synthase activity"/>
    <property type="evidence" value="ECO:0007669"/>
    <property type="project" value="InterPro"/>
</dbReference>
<keyword evidence="6" id="KW-0511">Multifunctional enzyme</keyword>
<feature type="active site" description="Proton donor; for dehydratase activity" evidence="7">
    <location>
        <position position="969"/>
    </location>
</feature>
<dbReference type="PROSITE" id="PS00606">
    <property type="entry name" value="KS3_1"/>
    <property type="match status" value="1"/>
</dbReference>
<dbReference type="Pfam" id="PF00550">
    <property type="entry name" value="PP-binding"/>
    <property type="match status" value="1"/>
</dbReference>
<sequence length="2328" mass="253095">MAPATRKLLENCFTALLDSGIDYRKQQIGCYMSGNSVELLNVARPDEYEPRGSFAGAPAMIANRISNHLDLLGPSIPVDTACSSSQTALHVAVQAILIGDCKAAVVGGCQMNHRLIDWIGYSQSGVLASDGKCKPFDAAADGFGRAEACVAIVIKPLEDALKDNDRVYATILGTSVNSTGAAGPPGAPVGESQSQAMKVAFERAGRTPSDVSYIEVHATGTAKGDPTEANWVGQQFQRPDELLIGSVKGNIGHPEIAAYLVSLSKVISIFEHKLIPPNVNLITPNPAIKWAEYNLRVPTHPTPLPAAKAGQTLISMTSSGIGGSNGHVVLEAPPEPSRLDRSEREIDGPILLMAGGLSPRSSAAIADQISDIFATAPRSEHAPVATILGRRSKQMNWRSYAVAIPGSESVQFSSTQYSGRDVNSLVFVFSGQGPQHETMGRELFSTFPVFRDSILEMDTVFRRKTNKSIIHDYGLFGPAVSSFQFPSAWPISLTLPSIAMFQMALFDLLVSLGVSPDIILGHSAGETAVLYASGAAPKAMAVELAIIRGEIFSTVESSGGTMAALSCTPTDAARLINQHKSVKPDSIVELACINSPSAVALSGQETSIDAILDLAKQEGYFGRKIRTRVPIHSSMMDVCEDRYRAEVQDLFDRYPGQHVPKIRMYSTLTGGPFAGSFDADYFWKNTRSQVLFAPAVQNITGVSTFVELAPHPVLSSYLSDMAAGSSSVFSSVQRPKKGSPSTEYRDILQFLGKLTAAGHNCVDFTILNAAACSESKTRFPAYPFLKKRFPLYPDSREANVHHGPLNRSHLKLNRDTHSTLSEHMIRGEPIWPAAGFLEMALEFGATALFNVNLRSMLPLSAEDPIPVNVTLDGSFWKVTSSIAGARTDKTSGETQGVDNLNIAEIRDRCRSHVDSEFYPSLSYFSSYGPKFRRVTNLYYNSNEAFASICGMDGSLSKETSYILHPAVLDACFQITGYRPFLGDYAPNNYYLPSRIGEIILHQPSKAAYFPPHIYAHVELSGWMPDSVHFNVTVADDSGKRLCTLRNFEVARHQISPDITTLAPLHVTAQPVFQGPREPEKLVRPPKSDTTGLYVRLDDSPDGSTEQDPCLAELVDRKHLQFDAATRALRFAAALTTSSLRLRNLISSLTSQNERVIRICIFSDVDSFISRVQEVLNEFPHTPFELSLPESCTPAGHILQPFVVIRRHDGSFPDDCYFDIVLSFGQTASSVELDPGCKIKSYDSILLPGGTIILTDVNRDAWDQGLPGTAWYSSVFDTPPRFHLGEYQAVLKQMGYSIVHSDYLPTSDPFHFTIDAQKASWRPEVSIQSALLDEDAFVFTYVFGAELQLQWDFSGLNPAQELEIWILASEGQDAAAGLCLTRALRREYLFWRMRFVSFPGTFTKAMRMDSLRALPLCLRAEPDIIFSPQGDPLVPRLVPLVAITRPQTQPSGSVSYELGPDHAVAQIHFTSPNPNFSAIVASVIQANSDVPEYQSESLVVGLQRRAAEGRAVIDLGPTCIVSPDFPISESVGLVPGLVISVLGPGIGTWKRPRRIRALSILITHCDTAMGSTVCEIYSREGIEFSQTNADAAILDLTRLGDEKFDLIISGYEDKIHDQVLRTLLRPSTGKLFLWHHELARTLREDPCSVGDALRVAVSRGFLQTTKSASAANGSLSLASNTHVDPPSNALAAVFDPNKTYVILGGIGSLGASVALFMAQRGARHIVVTSRSGKASLDKEKNVIVRRIFTYLQGLDSLDIRLEAVDAASPVAMGTLFNSLHSEIGGCLILTAMLADGLFATLGDKEFTTVFTSKTAVLETLQRTIDTSKLEFVIAFSSVTSVFGTGGQTNYCAANGALEEQMVAFANGFAFICPGIVDSAFFLSEGGHGAAHLKHLIDWSISTDEMMLWLDDAISKYQHGARFHKYIPSLDWEIMDRTHGMPMLGVHLVPSAIDKVHVASEPIVVQAARIIQNVLNISQDDFDVDVPLTSYGVDSLSAGRLSFALRSILQVTQLQLLADVSLTDIIRKFAQNSPTVEVTEVPGTVSVSTTALMDDWVRKFTDSLSQLSVNLGTRKLDEETPSSHTVLLTGSTGALGCHILAHFLADDNVRGVYALNRTSSDGVDIIDRQTTALQDQGLSPSLAYSEKLTLLVGDSALDDFGLSVETMDELLSSVTHIMHNAWKVDFGPRLSEFGDLIIGTNRLLELAMKSKRSIPPSFSFISAIGVYQNLHPSIVLAPESPIEDAKIAVRTGYGESKWVGERLVQIASQRGYLNANVIRVGQLTGSVNGSWSTTHWFPALVQSGVHIGCLPDGNDVRVSIFFQKILTIVG</sequence>
<dbReference type="SMART" id="SM00822">
    <property type="entry name" value="PKS_KR"/>
    <property type="match status" value="1"/>
</dbReference>
<dbReference type="Pfam" id="PF21089">
    <property type="entry name" value="PKS_DH_N"/>
    <property type="match status" value="1"/>
</dbReference>
<evidence type="ECO:0000256" key="2">
    <source>
        <dbReference type="ARBA" id="ARBA00022450"/>
    </source>
</evidence>
<evidence type="ECO:0000259" key="9">
    <source>
        <dbReference type="PROSITE" id="PS52019"/>
    </source>
</evidence>
<dbReference type="InterPro" id="IPR036736">
    <property type="entry name" value="ACP-like_sf"/>
</dbReference>
<gene>
    <name evidence="10" type="ORF">DFH07DRAFT_156043</name>
</gene>
<dbReference type="InterPro" id="IPR049551">
    <property type="entry name" value="PKS_DH_C"/>
</dbReference>
<dbReference type="PANTHER" id="PTHR43775">
    <property type="entry name" value="FATTY ACID SYNTHASE"/>
    <property type="match status" value="1"/>
</dbReference>
<dbReference type="InterPro" id="IPR016035">
    <property type="entry name" value="Acyl_Trfase/lysoPLipase"/>
</dbReference>
<dbReference type="Pfam" id="PF16197">
    <property type="entry name" value="KAsynt_C_assoc"/>
    <property type="match status" value="1"/>
</dbReference>
<evidence type="ECO:0000256" key="3">
    <source>
        <dbReference type="ARBA" id="ARBA00022553"/>
    </source>
</evidence>
<dbReference type="InterPro" id="IPR009081">
    <property type="entry name" value="PP-bd_ACP"/>
</dbReference>
<dbReference type="InterPro" id="IPR049552">
    <property type="entry name" value="PKS_DH_N"/>
</dbReference>
<protein>
    <submittedName>
        <fullName evidence="10">Polyketide synthase</fullName>
    </submittedName>
</protein>
<dbReference type="SMART" id="SM00825">
    <property type="entry name" value="PKS_KS"/>
    <property type="match status" value="1"/>
</dbReference>
<evidence type="ECO:0000256" key="5">
    <source>
        <dbReference type="ARBA" id="ARBA00023026"/>
    </source>
</evidence>
<dbReference type="InterPro" id="IPR013968">
    <property type="entry name" value="PKS_KR"/>
</dbReference>
<dbReference type="InterPro" id="IPR014043">
    <property type="entry name" value="Acyl_transferase_dom"/>
</dbReference>
<dbReference type="Gene3D" id="3.40.366.10">
    <property type="entry name" value="Malonyl-Coenzyme A Acyl Carrier Protein, domain 2"/>
    <property type="match status" value="1"/>
</dbReference>
<feature type="domain" description="PKS/mFAS DH" evidence="9">
    <location>
        <begin position="789"/>
        <end position="1058"/>
    </location>
</feature>
<dbReference type="Pfam" id="PF14765">
    <property type="entry name" value="PS-DH"/>
    <property type="match status" value="1"/>
</dbReference>
<dbReference type="Gene3D" id="3.40.50.720">
    <property type="entry name" value="NAD(P)-binding Rossmann-like Domain"/>
    <property type="match status" value="2"/>
</dbReference>
<dbReference type="InterPro" id="IPR013120">
    <property type="entry name" value="FAR_NAD-bd"/>
</dbReference>
<dbReference type="SUPFAM" id="SSF52151">
    <property type="entry name" value="FabD/lysophospholipase-like"/>
    <property type="match status" value="1"/>
</dbReference>
<dbReference type="InterPro" id="IPR014030">
    <property type="entry name" value="Ketoacyl_synth_N"/>
</dbReference>
<dbReference type="InterPro" id="IPR042104">
    <property type="entry name" value="PKS_dehydratase_sf"/>
</dbReference>
<dbReference type="CDD" id="cd00833">
    <property type="entry name" value="PKS"/>
    <property type="match status" value="1"/>
</dbReference>
<dbReference type="InterPro" id="IPR014031">
    <property type="entry name" value="Ketoacyl_synth_C"/>
</dbReference>
<dbReference type="EMBL" id="JARJLG010000186">
    <property type="protein sequence ID" value="KAJ7730966.1"/>
    <property type="molecule type" value="Genomic_DNA"/>
</dbReference>
<dbReference type="Pfam" id="PF02801">
    <property type="entry name" value="Ketoacyl-synt_C"/>
    <property type="match status" value="1"/>
</dbReference>
<dbReference type="InterPro" id="IPR036291">
    <property type="entry name" value="NAD(P)-bd_dom_sf"/>
</dbReference>
<dbReference type="SUPFAM" id="SSF47336">
    <property type="entry name" value="ACP-like"/>
    <property type="match status" value="1"/>
</dbReference>
<dbReference type="InterPro" id="IPR029063">
    <property type="entry name" value="SAM-dependent_MTases_sf"/>
</dbReference>
<evidence type="ECO:0000256" key="7">
    <source>
        <dbReference type="PROSITE-ProRule" id="PRU01363"/>
    </source>
</evidence>
<proteinExistence type="predicted"/>
<evidence type="ECO:0000256" key="6">
    <source>
        <dbReference type="ARBA" id="ARBA00023268"/>
    </source>
</evidence>
<dbReference type="InterPro" id="IPR049900">
    <property type="entry name" value="PKS_mFAS_DH"/>
</dbReference>
<dbReference type="Proteomes" id="UP001215280">
    <property type="component" value="Unassembled WGS sequence"/>
</dbReference>
<dbReference type="InterPro" id="IPR020841">
    <property type="entry name" value="PKS_Beta-ketoAc_synthase_dom"/>
</dbReference>
<dbReference type="InterPro" id="IPR018201">
    <property type="entry name" value="Ketoacyl_synth_AS"/>
</dbReference>
<dbReference type="Pfam" id="PF08659">
    <property type="entry name" value="KR"/>
    <property type="match status" value="1"/>
</dbReference>
<dbReference type="Pfam" id="PF07993">
    <property type="entry name" value="NAD_binding_4"/>
    <property type="match status" value="1"/>
</dbReference>
<keyword evidence="4" id="KW-0808">Transferase</keyword>
<evidence type="ECO:0000256" key="1">
    <source>
        <dbReference type="ARBA" id="ARBA00005179"/>
    </source>
</evidence>
<dbReference type="Gene3D" id="3.10.129.110">
    <property type="entry name" value="Polyketide synthase dehydratase"/>
    <property type="match status" value="1"/>
</dbReference>
<dbReference type="InterPro" id="IPR050091">
    <property type="entry name" value="PKS_NRPS_Biosynth_Enz"/>
</dbReference>
<dbReference type="InterPro" id="IPR032821">
    <property type="entry name" value="PKS_assoc"/>
</dbReference>
<dbReference type="SUPFAM" id="SSF53901">
    <property type="entry name" value="Thiolase-like"/>
    <property type="match status" value="2"/>
</dbReference>
<feature type="active site" description="Proton acceptor; for dehydratase activity" evidence="7">
    <location>
        <position position="823"/>
    </location>
</feature>
<reference evidence="10" key="1">
    <citation type="submission" date="2023-03" db="EMBL/GenBank/DDBJ databases">
        <title>Massive genome expansion in bonnet fungi (Mycena s.s.) driven by repeated elements and novel gene families across ecological guilds.</title>
        <authorList>
            <consortium name="Lawrence Berkeley National Laboratory"/>
            <person name="Harder C.B."/>
            <person name="Miyauchi S."/>
            <person name="Viragh M."/>
            <person name="Kuo A."/>
            <person name="Thoen E."/>
            <person name="Andreopoulos B."/>
            <person name="Lu D."/>
            <person name="Skrede I."/>
            <person name="Drula E."/>
            <person name="Henrissat B."/>
            <person name="Morin E."/>
            <person name="Kohler A."/>
            <person name="Barry K."/>
            <person name="LaButti K."/>
            <person name="Morin E."/>
            <person name="Salamov A."/>
            <person name="Lipzen A."/>
            <person name="Mereny Z."/>
            <person name="Hegedus B."/>
            <person name="Baldrian P."/>
            <person name="Stursova M."/>
            <person name="Weitz H."/>
            <person name="Taylor A."/>
            <person name="Grigoriev I.V."/>
            <person name="Nagy L.G."/>
            <person name="Martin F."/>
            <person name="Kauserud H."/>
        </authorList>
    </citation>
    <scope>NUCLEOTIDE SEQUENCE</scope>
    <source>
        <strain evidence="10">CBHHK188m</strain>
    </source>
</reference>
<dbReference type="GO" id="GO:0004312">
    <property type="term" value="F:fatty acid synthase activity"/>
    <property type="evidence" value="ECO:0007669"/>
    <property type="project" value="TreeGrafter"/>
</dbReference>
<dbReference type="InterPro" id="IPR016036">
    <property type="entry name" value="Malonyl_transacylase_ACP-bd"/>
</dbReference>
<name>A0AAD7HYC0_9AGAR</name>
<comment type="pathway">
    <text evidence="1">Secondary metabolite biosynthesis.</text>
</comment>
<dbReference type="InterPro" id="IPR016039">
    <property type="entry name" value="Thiolase-like"/>
</dbReference>
<keyword evidence="5" id="KW-0843">Virulence</keyword>
<dbReference type="SUPFAM" id="SSF51735">
    <property type="entry name" value="NAD(P)-binding Rossmann-fold domains"/>
    <property type="match status" value="2"/>
</dbReference>
<feature type="domain" description="Ketosynthase family 3 (KS3)" evidence="8">
    <location>
        <begin position="1"/>
        <end position="332"/>
    </location>
</feature>
<accession>A0AAD7HYC0</accession>
<evidence type="ECO:0000313" key="11">
    <source>
        <dbReference type="Proteomes" id="UP001215280"/>
    </source>
</evidence>
<dbReference type="SMART" id="SM00827">
    <property type="entry name" value="PKS_AT"/>
    <property type="match status" value="1"/>
</dbReference>
<dbReference type="Gene3D" id="3.40.47.10">
    <property type="match status" value="1"/>
</dbReference>
<dbReference type="Pfam" id="PF00109">
    <property type="entry name" value="ketoacyl-synt"/>
    <property type="match status" value="1"/>
</dbReference>
<feature type="region of interest" description="C-terminal hotdog fold" evidence="7">
    <location>
        <begin position="910"/>
        <end position="1058"/>
    </location>
</feature>
<keyword evidence="3" id="KW-0597">Phosphoprotein</keyword>
<evidence type="ECO:0000313" key="10">
    <source>
        <dbReference type="EMBL" id="KAJ7730966.1"/>
    </source>
</evidence>
<evidence type="ECO:0000259" key="8">
    <source>
        <dbReference type="PROSITE" id="PS52004"/>
    </source>
</evidence>
<dbReference type="GO" id="GO:0006633">
    <property type="term" value="P:fatty acid biosynthetic process"/>
    <property type="evidence" value="ECO:0007669"/>
    <property type="project" value="InterPro"/>
</dbReference>
<dbReference type="PROSITE" id="PS52004">
    <property type="entry name" value="KS3_2"/>
    <property type="match status" value="1"/>
</dbReference>
<keyword evidence="2" id="KW-0596">Phosphopantetheine</keyword>
<feature type="region of interest" description="N-terminal hotdog fold" evidence="7">
    <location>
        <begin position="789"/>
        <end position="900"/>
    </location>
</feature>
<dbReference type="PROSITE" id="PS52019">
    <property type="entry name" value="PKS_MFAS_DH"/>
    <property type="match status" value="1"/>
</dbReference>
<evidence type="ECO:0000256" key="4">
    <source>
        <dbReference type="ARBA" id="ARBA00022679"/>
    </source>
</evidence>
<dbReference type="InterPro" id="IPR001227">
    <property type="entry name" value="Ac_transferase_dom_sf"/>
</dbReference>
<dbReference type="InterPro" id="IPR057326">
    <property type="entry name" value="KR_dom"/>
</dbReference>
<dbReference type="SUPFAM" id="SSF55048">
    <property type="entry name" value="Probable ACP-binding domain of malonyl-CoA ACP transacylase"/>
    <property type="match status" value="1"/>
</dbReference>
<dbReference type="Pfam" id="PF00698">
    <property type="entry name" value="Acyl_transf_1"/>
    <property type="match status" value="1"/>
</dbReference>
<comment type="caution">
    <text evidence="10">The sequence shown here is derived from an EMBL/GenBank/DDBJ whole genome shotgun (WGS) entry which is preliminary data.</text>
</comment>
<dbReference type="SUPFAM" id="SSF53335">
    <property type="entry name" value="S-adenosyl-L-methionine-dependent methyltransferases"/>
    <property type="match status" value="1"/>
</dbReference>
<organism evidence="10 11">
    <name type="scientific">Mycena maculata</name>
    <dbReference type="NCBI Taxonomy" id="230809"/>
    <lineage>
        <taxon>Eukaryota</taxon>
        <taxon>Fungi</taxon>
        <taxon>Dikarya</taxon>
        <taxon>Basidiomycota</taxon>
        <taxon>Agaricomycotina</taxon>
        <taxon>Agaricomycetes</taxon>
        <taxon>Agaricomycetidae</taxon>
        <taxon>Agaricales</taxon>
        <taxon>Marasmiineae</taxon>
        <taxon>Mycenaceae</taxon>
        <taxon>Mycena</taxon>
    </lineage>
</organism>
<keyword evidence="11" id="KW-1185">Reference proteome</keyword>